<gene>
    <name evidence="2" type="ORF">D0X99_15085</name>
</gene>
<proteinExistence type="predicted"/>
<keyword evidence="3" id="KW-1185">Reference proteome</keyword>
<organism evidence="2 3">
    <name type="scientific">Algoriphagus lacus</name>
    <dbReference type="NCBI Taxonomy" id="2056311"/>
    <lineage>
        <taxon>Bacteria</taxon>
        <taxon>Pseudomonadati</taxon>
        <taxon>Bacteroidota</taxon>
        <taxon>Cytophagia</taxon>
        <taxon>Cytophagales</taxon>
        <taxon>Cyclobacteriaceae</taxon>
        <taxon>Algoriphagus</taxon>
    </lineage>
</organism>
<keyword evidence="1" id="KW-0812">Transmembrane</keyword>
<reference evidence="2 3" key="1">
    <citation type="submission" date="2018-09" db="EMBL/GenBank/DDBJ databases">
        <authorList>
            <person name="Wang X."/>
            <person name="Du Z."/>
        </authorList>
    </citation>
    <scope>NUCLEOTIDE SEQUENCE [LARGE SCALE GENOMIC DNA]</scope>
    <source>
        <strain evidence="2 3">N3</strain>
    </source>
</reference>
<accession>A0A418PPW3</accession>
<dbReference type="OrthoDB" id="982255at2"/>
<name>A0A418PPW3_9BACT</name>
<evidence type="ECO:0000313" key="2">
    <source>
        <dbReference type="EMBL" id="RIW14123.1"/>
    </source>
</evidence>
<keyword evidence="1" id="KW-1133">Transmembrane helix</keyword>
<feature type="transmembrane region" description="Helical" evidence="1">
    <location>
        <begin position="95"/>
        <end position="115"/>
    </location>
</feature>
<sequence length="131" mass="15266">MPRFLRNLLILFFPLLLMVLVNEFSRKQENENYHKNYGLATINPGVKIEEKCSWACHNDTGYCKTHHVKFDSGYFQFTDPLYFGMIAGLQGFGNYGLANIFLLVLFFPLLIYTLFIKSLNIQDEINQLKKS</sequence>
<dbReference type="AlphaFoldDB" id="A0A418PPW3"/>
<evidence type="ECO:0000313" key="3">
    <source>
        <dbReference type="Proteomes" id="UP000283522"/>
    </source>
</evidence>
<keyword evidence="1" id="KW-0472">Membrane</keyword>
<dbReference type="EMBL" id="QXML01000007">
    <property type="protein sequence ID" value="RIW14123.1"/>
    <property type="molecule type" value="Genomic_DNA"/>
</dbReference>
<protein>
    <submittedName>
        <fullName evidence="2">Uncharacterized protein</fullName>
    </submittedName>
</protein>
<comment type="caution">
    <text evidence="2">The sequence shown here is derived from an EMBL/GenBank/DDBJ whole genome shotgun (WGS) entry which is preliminary data.</text>
</comment>
<dbReference type="RefSeq" id="WP_119478666.1">
    <property type="nucleotide sequence ID" value="NZ_QXML01000007.1"/>
</dbReference>
<evidence type="ECO:0000256" key="1">
    <source>
        <dbReference type="SAM" id="Phobius"/>
    </source>
</evidence>
<dbReference type="Proteomes" id="UP000283522">
    <property type="component" value="Unassembled WGS sequence"/>
</dbReference>